<evidence type="ECO:0000256" key="2">
    <source>
        <dbReference type="ARBA" id="ARBA00022475"/>
    </source>
</evidence>
<evidence type="ECO:0000256" key="1">
    <source>
        <dbReference type="ARBA" id="ARBA00004651"/>
    </source>
</evidence>
<evidence type="ECO:0000256" key="7">
    <source>
        <dbReference type="SAM" id="Phobius"/>
    </source>
</evidence>
<feature type="transmembrane region" description="Helical" evidence="7">
    <location>
        <begin position="717"/>
        <end position="739"/>
    </location>
</feature>
<feature type="transmembrane region" description="Helical" evidence="7">
    <location>
        <begin position="309"/>
        <end position="331"/>
    </location>
</feature>
<dbReference type="GO" id="GO:0005886">
    <property type="term" value="C:plasma membrane"/>
    <property type="evidence" value="ECO:0007669"/>
    <property type="project" value="UniProtKB-SubCell"/>
</dbReference>
<accession>A0A2W5Z8Q9</accession>
<feature type="transmembrane region" description="Helical" evidence="7">
    <location>
        <begin position="805"/>
        <end position="826"/>
    </location>
</feature>
<feature type="transmembrane region" description="Helical" evidence="7">
    <location>
        <begin position="362"/>
        <end position="386"/>
    </location>
</feature>
<dbReference type="InterPro" id="IPR050250">
    <property type="entry name" value="Macrolide_Exporter_MacB"/>
</dbReference>
<keyword evidence="3 7" id="KW-0812">Transmembrane</keyword>
<sequence length="844" mass="86132">MALETWCVRPYLKTGAGTVGGHAMCRTVASTCRRACLAGRGGTHERREVKAVGVYAWADLRRRWPSWLALTVVVALAAGAVLAMAAGARRTASAYPRFLRAVRAPDVRIFSPASQDQVDQLERLPEVREVATATGLAVADPNLGATALDDPRLGRAVSRFKFLAGRAPRADRPDEVQVSFLTAKNLHLRVGSRMTVHFTAGPNGSEVETVELRVVGIEATAGDFPPNGIFDADNGIGISPAFLATPAGAAAKGGPGPGFVEIAVRLRGGARGAPAFLADVARVSNGAVPAEALADQTAGVERSMRQQSVALWLMAAFVALAATLIVSQLLVRQVGANENDTAILQALGMTPWQVAVSALERVAALGVCASAAAVAVAFAVSPALPLGTARVAEPHPGLAFDATALGLGGAGVLAVLVVLGTVAARAVLRPAGVSSAAMVAGDSQAAPSSRWARLPLPLVVVTGVRMALERGRGRTAVPVRTTLTAAVTGLAAIATALTFGSSLDHLLVTPRLYGVSFDADIGAQGDVGDVRPMLPALVSDPTVEAIAIGSTANAMRSGTVSFGAQATTSVKGELDPTVISGRLPRAPGELLLGTQTARSLHARIGSTIPVSISALEGSLAFRVVGLGVLAPFSAAEQLGRGAVLTPDGLQRFTALAPPGFPPPPPGDVLVRFARGFSKTQAIASLSRRLGGPGQVSVFPAKQPADVASFGQVSNLPAILAGLLAALAAAATGHLLVTSVRRRRRDLAILKSLGLTGRQTAAVISWEACAVAVIAIVVGLPLGVAGGRWLWTLVAGQVGVVARPTVRWAVMATLVPAAALTAGLIATGPAIAAARVRAAVALRTE</sequence>
<feature type="domain" description="ABC3 transporter permease C-terminal" evidence="8">
    <location>
        <begin position="718"/>
        <end position="834"/>
    </location>
</feature>
<dbReference type="PANTHER" id="PTHR30572">
    <property type="entry name" value="MEMBRANE COMPONENT OF TRANSPORTER-RELATED"/>
    <property type="match status" value="1"/>
</dbReference>
<evidence type="ECO:0000256" key="4">
    <source>
        <dbReference type="ARBA" id="ARBA00022989"/>
    </source>
</evidence>
<reference evidence="9 10" key="1">
    <citation type="journal article" date="2017" name="Nature">
        <title>Atmospheric trace gases support primary production in Antarctic desert surface soil.</title>
        <authorList>
            <person name="Ji M."/>
            <person name="Greening C."/>
            <person name="Vanwonterghem I."/>
            <person name="Carere C.R."/>
            <person name="Bay S.K."/>
            <person name="Steen J.A."/>
            <person name="Montgomery K."/>
            <person name="Lines T."/>
            <person name="Beardall J."/>
            <person name="van Dorst J."/>
            <person name="Snape I."/>
            <person name="Stott M.B."/>
            <person name="Hugenholtz P."/>
            <person name="Ferrari B.C."/>
        </authorList>
    </citation>
    <scope>NUCLEOTIDE SEQUENCE [LARGE SCALE GENOMIC DNA]</scope>
    <source>
        <strain evidence="9">RRmetagenome_bin12</strain>
    </source>
</reference>
<keyword evidence="5 7" id="KW-0472">Membrane</keyword>
<dbReference type="Pfam" id="PF02687">
    <property type="entry name" value="FtsX"/>
    <property type="match status" value="2"/>
</dbReference>
<dbReference type="Proteomes" id="UP000248724">
    <property type="component" value="Unassembled WGS sequence"/>
</dbReference>
<evidence type="ECO:0000313" key="10">
    <source>
        <dbReference type="Proteomes" id="UP000248724"/>
    </source>
</evidence>
<dbReference type="InterPro" id="IPR003838">
    <property type="entry name" value="ABC3_permease_C"/>
</dbReference>
<dbReference type="AlphaFoldDB" id="A0A2W5Z8Q9"/>
<feature type="domain" description="ABC3 transporter permease C-terminal" evidence="8">
    <location>
        <begin position="313"/>
        <end position="419"/>
    </location>
</feature>
<evidence type="ECO:0000256" key="5">
    <source>
        <dbReference type="ARBA" id="ARBA00023136"/>
    </source>
</evidence>
<dbReference type="GO" id="GO:0022857">
    <property type="term" value="F:transmembrane transporter activity"/>
    <property type="evidence" value="ECO:0007669"/>
    <property type="project" value="TreeGrafter"/>
</dbReference>
<comment type="similarity">
    <text evidence="6">Belongs to the ABC-4 integral membrane protein family.</text>
</comment>
<evidence type="ECO:0000256" key="6">
    <source>
        <dbReference type="ARBA" id="ARBA00038076"/>
    </source>
</evidence>
<feature type="transmembrane region" description="Helical" evidence="7">
    <location>
        <begin position="398"/>
        <end position="424"/>
    </location>
</feature>
<dbReference type="PANTHER" id="PTHR30572:SF4">
    <property type="entry name" value="ABC TRANSPORTER PERMEASE YTRF"/>
    <property type="match status" value="1"/>
</dbReference>
<name>A0A2W5Z8Q9_9BACT</name>
<feature type="transmembrane region" description="Helical" evidence="7">
    <location>
        <begin position="760"/>
        <end position="785"/>
    </location>
</feature>
<keyword evidence="2" id="KW-1003">Cell membrane</keyword>
<keyword evidence="4 7" id="KW-1133">Transmembrane helix</keyword>
<feature type="transmembrane region" description="Helical" evidence="7">
    <location>
        <begin position="67"/>
        <end position="88"/>
    </location>
</feature>
<evidence type="ECO:0000256" key="3">
    <source>
        <dbReference type="ARBA" id="ARBA00022692"/>
    </source>
</evidence>
<comment type="caution">
    <text evidence="9">The sequence shown here is derived from an EMBL/GenBank/DDBJ whole genome shotgun (WGS) entry which is preliminary data.</text>
</comment>
<evidence type="ECO:0000313" key="9">
    <source>
        <dbReference type="EMBL" id="PZR81739.1"/>
    </source>
</evidence>
<comment type="subcellular location">
    <subcellularLocation>
        <location evidence="1">Cell membrane</location>
        <topology evidence="1">Multi-pass membrane protein</topology>
    </subcellularLocation>
</comment>
<evidence type="ECO:0000259" key="8">
    <source>
        <dbReference type="Pfam" id="PF02687"/>
    </source>
</evidence>
<dbReference type="EMBL" id="QHBU01000096">
    <property type="protein sequence ID" value="PZR81739.1"/>
    <property type="molecule type" value="Genomic_DNA"/>
</dbReference>
<protein>
    <recommendedName>
        <fullName evidence="8">ABC3 transporter permease C-terminal domain-containing protein</fullName>
    </recommendedName>
</protein>
<gene>
    <name evidence="9" type="ORF">DLM65_05340</name>
</gene>
<organism evidence="9 10">
    <name type="scientific">Candidatus Aeolococcus gillhamiae</name>
    <dbReference type="NCBI Taxonomy" id="3127015"/>
    <lineage>
        <taxon>Bacteria</taxon>
        <taxon>Bacillati</taxon>
        <taxon>Candidatus Dormiibacterota</taxon>
        <taxon>Candidatus Dormibacteria</taxon>
        <taxon>Candidatus Aeolococcales</taxon>
        <taxon>Candidatus Aeolococcaceae</taxon>
        <taxon>Candidatus Aeolococcus</taxon>
    </lineage>
</organism>
<proteinExistence type="inferred from homology"/>